<dbReference type="InterPro" id="IPR011990">
    <property type="entry name" value="TPR-like_helical_dom_sf"/>
</dbReference>
<reference evidence="2" key="1">
    <citation type="submission" date="2017-04" db="EMBL/GenBank/DDBJ databases">
        <authorList>
            <person name="Varghese N."/>
            <person name="Submissions S."/>
        </authorList>
    </citation>
    <scope>NUCLEOTIDE SEQUENCE [LARGE SCALE GENOMIC DNA]</scope>
    <source>
        <strain evidence="2">DSM 12126</strain>
    </source>
</reference>
<evidence type="ECO:0000313" key="1">
    <source>
        <dbReference type="EMBL" id="SMC68207.1"/>
    </source>
</evidence>
<dbReference type="Gene3D" id="1.25.40.390">
    <property type="match status" value="1"/>
</dbReference>
<sequence>MLDVNKDPAFPQTTKAEYLLAPIQFQMANNTATDNRVIFKYTQDMVGQDQTTFTIAWEKHGYQSNSDVGGSMWRMVYIGLGLNLEEMIKEAEASNKWTYAGIGYAIKAWGYQLLTDIHGPVVLDDVFKNQLEFRYQDQPEVYARVREWSQKALECFNKPDADGVAGLLAGVSGDQIYKGDRPKWRKFIYGLLAQQYSHFINKPQFNTQYADSVVKYVDLSFANSTEDATINFGGNTSGSGGDSNPFSQNFGIYTATATTSSTFGRIAQPIVNLLTGGVRGTPAVDPKTSVDPRLTRMINPVPSTGIYRGAFPFNGNATVPHILGALSGTSLVPFPGKYLYSNNARYPIMSYAQLQFAKAEALFKKGNSGGALTAYQNGIRGHMEFINLYGRNGTPAVAVITPAEINAYMISSEVAQTGTALTIADIMQQKYIAQWGWAGMEQWSDLRKYHYDPLIYKNYIQLQSGDFFEKNNGKYAYRLRPRYASEYSFNRNEYNKWGCGEDGYHTLETWSNLP</sequence>
<proteinExistence type="predicted"/>
<gene>
    <name evidence="1" type="ORF">SAMN04488524_1939</name>
</gene>
<dbReference type="Pfam" id="PF12771">
    <property type="entry name" value="SusD-like_2"/>
    <property type="match status" value="1"/>
</dbReference>
<dbReference type="Proteomes" id="UP000192756">
    <property type="component" value="Unassembled WGS sequence"/>
</dbReference>
<name>A0A1W2B5D3_9SPHI</name>
<accession>A0A1W2B5D3</accession>
<evidence type="ECO:0000313" key="2">
    <source>
        <dbReference type="Proteomes" id="UP000192756"/>
    </source>
</evidence>
<organism evidence="1 2">
    <name type="scientific">Pedobacter africanus</name>
    <dbReference type="NCBI Taxonomy" id="151894"/>
    <lineage>
        <taxon>Bacteria</taxon>
        <taxon>Pseudomonadati</taxon>
        <taxon>Bacteroidota</taxon>
        <taxon>Sphingobacteriia</taxon>
        <taxon>Sphingobacteriales</taxon>
        <taxon>Sphingobacteriaceae</taxon>
        <taxon>Pedobacter</taxon>
    </lineage>
</organism>
<dbReference type="STRING" id="151894.SAMN04488524_1939"/>
<dbReference type="SUPFAM" id="SSF48452">
    <property type="entry name" value="TPR-like"/>
    <property type="match status" value="1"/>
</dbReference>
<dbReference type="EMBL" id="FWXT01000001">
    <property type="protein sequence ID" value="SMC68207.1"/>
    <property type="molecule type" value="Genomic_DNA"/>
</dbReference>
<protein>
    <submittedName>
        <fullName evidence="1">Starch-binding associating with outer membrane</fullName>
    </submittedName>
</protein>
<keyword evidence="2" id="KW-1185">Reference proteome</keyword>
<dbReference type="InterPro" id="IPR041662">
    <property type="entry name" value="SusD-like_2"/>
</dbReference>
<dbReference type="AlphaFoldDB" id="A0A1W2B5D3"/>